<protein>
    <submittedName>
        <fullName evidence="1">Thioredoxin family protein</fullName>
    </submittedName>
</protein>
<evidence type="ECO:0000313" key="2">
    <source>
        <dbReference type="Proteomes" id="UP000287701"/>
    </source>
</evidence>
<organism evidence="1 2">
    <name type="scientific">Ornithobacterium rhinotracheale</name>
    <dbReference type="NCBI Taxonomy" id="28251"/>
    <lineage>
        <taxon>Bacteria</taxon>
        <taxon>Pseudomonadati</taxon>
        <taxon>Bacteroidota</taxon>
        <taxon>Flavobacteriia</taxon>
        <taxon>Flavobacteriales</taxon>
        <taxon>Weeksellaceae</taxon>
        <taxon>Ornithobacterium</taxon>
    </lineage>
</organism>
<sequence>MNVENYLNQSLTWEEYIAHINDVIANGDQSDDKYQYYDLNLKRIERLFKKTTLSPEQEERVKKLDKKVILFAITEGWCGDAAQILPVVEVLANQSPKLDTAFILRDSSDYIEHHLTNGGKSIPIVVGVDAETKEEIFVWGPRPEWAKTLLAEYKAGKMNHDEFVIELQKSYNKDKGNAIINEFLDLLEK</sequence>
<dbReference type="EMBL" id="CP035107">
    <property type="protein sequence ID" value="QAR30673.1"/>
    <property type="molecule type" value="Genomic_DNA"/>
</dbReference>
<dbReference type="Proteomes" id="UP000287701">
    <property type="component" value="Chromosome"/>
</dbReference>
<name>A0A410JR87_ORNRH</name>
<dbReference type="AlphaFoldDB" id="A0A410JR87"/>
<dbReference type="Gene3D" id="3.40.30.10">
    <property type="entry name" value="Glutaredoxin"/>
    <property type="match status" value="1"/>
</dbReference>
<dbReference type="InterPro" id="IPR036249">
    <property type="entry name" value="Thioredoxin-like_sf"/>
</dbReference>
<reference evidence="1 2" key="1">
    <citation type="submission" date="2019-01" db="EMBL/GenBank/DDBJ databases">
        <title>Whole Genome of Ornithobacterium rhinotracheale FARPER-174b.</title>
        <authorList>
            <person name="Tataje-Lavanda L.A."/>
            <person name="Montalvan A."/>
            <person name="Montesinos R."/>
            <person name="Zimic M."/>
            <person name="Fernandez-Sanchez M."/>
            <person name="Fernandez-Diaz M."/>
        </authorList>
    </citation>
    <scope>NUCLEOTIDE SEQUENCE [LARGE SCALE GENOMIC DNA]</scope>
    <source>
        <strain evidence="1 2">FARPER-174b</strain>
    </source>
</reference>
<dbReference type="Pfam" id="PF14595">
    <property type="entry name" value="Thioredoxin_9"/>
    <property type="match status" value="1"/>
</dbReference>
<accession>A0A410JR87</accession>
<dbReference type="RefSeq" id="WP_128501153.1">
    <property type="nucleotide sequence ID" value="NZ_CP035107.1"/>
</dbReference>
<dbReference type="OrthoDB" id="6120799at2"/>
<gene>
    <name evidence="1" type="ORF">EQP59_04615</name>
</gene>
<evidence type="ECO:0000313" key="1">
    <source>
        <dbReference type="EMBL" id="QAR30673.1"/>
    </source>
</evidence>
<dbReference type="SUPFAM" id="SSF52833">
    <property type="entry name" value="Thioredoxin-like"/>
    <property type="match status" value="1"/>
</dbReference>
<proteinExistence type="predicted"/>